<dbReference type="AlphaFoldDB" id="A0A2T7BGT6"/>
<dbReference type="Proteomes" id="UP000244450">
    <property type="component" value="Unassembled WGS sequence"/>
</dbReference>
<dbReference type="InterPro" id="IPR022205">
    <property type="entry name" value="DUF3732"/>
</dbReference>
<feature type="coiled-coil region" evidence="1">
    <location>
        <begin position="436"/>
        <end position="463"/>
    </location>
</feature>
<dbReference type="SUPFAM" id="SSF52540">
    <property type="entry name" value="P-loop containing nucleoside triphosphate hydrolases"/>
    <property type="match status" value="1"/>
</dbReference>
<dbReference type="EMBL" id="QCYK01000002">
    <property type="protein sequence ID" value="PUZ25497.1"/>
    <property type="molecule type" value="Genomic_DNA"/>
</dbReference>
<dbReference type="InterPro" id="IPR027417">
    <property type="entry name" value="P-loop_NTPase"/>
</dbReference>
<keyword evidence="1" id="KW-0175">Coiled coil</keyword>
<keyword evidence="3" id="KW-1185">Reference proteome</keyword>
<evidence type="ECO:0000256" key="1">
    <source>
        <dbReference type="SAM" id="Coils"/>
    </source>
</evidence>
<name>A0A2T7BGT6_9BACT</name>
<dbReference type="RefSeq" id="WP_108687337.1">
    <property type="nucleotide sequence ID" value="NZ_QCYK01000002.1"/>
</dbReference>
<reference evidence="2 3" key="1">
    <citation type="submission" date="2018-04" db="EMBL/GenBank/DDBJ databases">
        <title>Chitinophaga fuyangensis sp. nov., isolated from soil in a chemical factory.</title>
        <authorList>
            <person name="Chen K."/>
        </authorList>
    </citation>
    <scope>NUCLEOTIDE SEQUENCE [LARGE SCALE GENOMIC DNA]</scope>
    <source>
        <strain evidence="2 3">LY-1</strain>
    </source>
</reference>
<dbReference type="Pfam" id="PF12532">
    <property type="entry name" value="DUF3732"/>
    <property type="match status" value="1"/>
</dbReference>
<feature type="coiled-coil region" evidence="1">
    <location>
        <begin position="377"/>
        <end position="411"/>
    </location>
</feature>
<accession>A0A2T7BGT6</accession>
<organism evidence="2 3">
    <name type="scientific">Chitinophaga parva</name>
    <dbReference type="NCBI Taxonomy" id="2169414"/>
    <lineage>
        <taxon>Bacteria</taxon>
        <taxon>Pseudomonadati</taxon>
        <taxon>Bacteroidota</taxon>
        <taxon>Chitinophagia</taxon>
        <taxon>Chitinophagales</taxon>
        <taxon>Chitinophagaceae</taxon>
        <taxon>Chitinophaga</taxon>
    </lineage>
</organism>
<comment type="caution">
    <text evidence="2">The sequence shown here is derived from an EMBL/GenBank/DDBJ whole genome shotgun (WGS) entry which is preliminary data.</text>
</comment>
<gene>
    <name evidence="2" type="ORF">DCC81_14530</name>
</gene>
<evidence type="ECO:0000313" key="3">
    <source>
        <dbReference type="Proteomes" id="UP000244450"/>
    </source>
</evidence>
<evidence type="ECO:0008006" key="4">
    <source>
        <dbReference type="Google" id="ProtNLM"/>
    </source>
</evidence>
<protein>
    <recommendedName>
        <fullName evidence="4">DUF3732 domain-containing protein</fullName>
    </recommendedName>
</protein>
<dbReference type="OrthoDB" id="103556at2"/>
<sequence length="643" mass="73298">MSRWNISHLVYYSTHNEKRIIEFNVGDTTIVTGGSNTGKTAIIDTIDYCLGSSSCKIASFVTDRVSHVASKWVNDKTEILIAREIGTTKTISDRMFIEYGSNILIPESATDLKGAATKEQVKLVIERLFGFQNELEATKTSGKVSIRNITPFIFLDKDVIDSKKTLMHGLDDIFFSKSIIESLPFFLGAIDAEELDAIKTMNGLSKGIENEEKKKIQFEGHENSLIDKCRSLLSEASQFGLIPPESIPDTKDEMIKLLTVISLQEPKVVVQENENIVKELQTRKTVILSELNGLRRKKNAATQVNTVTTDFDKILDKQLAKLDVRKYFKHEETHCPVCNNLFTTPSDLAIQIENSITTLEKERTVIRNHKPAVSAFIRETEEQIQNAQIRLAGIETEVVNLLKESEVLKKQFDDNQQATRIIGRISYFLDNHTEVSAFDSERLDRYTRELNELKKRYGKSHREERIQLAENSISRYATENLSVLPTGFPATNATINFLSKTPKIIITDVENVKREFANVGSDENYLSIHLAFAFAFQKFFRLEKSPVPGVLILDQVSRPYYSNETKEEGNRQEEEIADDETDLHKHFDFIFNQVASEHGLQVIVIEHAYLKNDPRFVTATKYRWPKNGQEKLIPSDWPTKNNF</sequence>
<evidence type="ECO:0000313" key="2">
    <source>
        <dbReference type="EMBL" id="PUZ25497.1"/>
    </source>
</evidence>
<proteinExistence type="predicted"/>